<dbReference type="PANTHER" id="PTHR23028:SF53">
    <property type="entry name" value="ACYL_TRANSF_3 DOMAIN-CONTAINING PROTEIN"/>
    <property type="match status" value="1"/>
</dbReference>
<feature type="transmembrane region" description="Helical" evidence="1">
    <location>
        <begin position="309"/>
        <end position="331"/>
    </location>
</feature>
<dbReference type="GeneID" id="71636018"/>
<organism evidence="3 4">
    <name type="scientific">Pseudolactococcus piscium MKFS47</name>
    <dbReference type="NCBI Taxonomy" id="297352"/>
    <lineage>
        <taxon>Bacteria</taxon>
        <taxon>Bacillati</taxon>
        <taxon>Bacillota</taxon>
        <taxon>Bacilli</taxon>
        <taxon>Lactobacillales</taxon>
        <taxon>Streptococcaceae</taxon>
        <taxon>Pseudolactococcus</taxon>
    </lineage>
</organism>
<evidence type="ECO:0000256" key="1">
    <source>
        <dbReference type="SAM" id="Phobius"/>
    </source>
</evidence>
<dbReference type="RefSeq" id="WP_047915540.1">
    <property type="nucleotide sequence ID" value="NZ_LN774769.1"/>
</dbReference>
<reference evidence="4" key="1">
    <citation type="submission" date="2015-01" db="EMBL/GenBank/DDBJ databases">
        <authorList>
            <person name="Andreevskaya M."/>
        </authorList>
    </citation>
    <scope>NUCLEOTIDE SEQUENCE [LARGE SCALE GENOMIC DNA]</scope>
    <source>
        <strain evidence="4">MKFS47</strain>
    </source>
</reference>
<evidence type="ECO:0000313" key="4">
    <source>
        <dbReference type="Proteomes" id="UP000033166"/>
    </source>
</evidence>
<feature type="transmembrane region" description="Helical" evidence="1">
    <location>
        <begin position="41"/>
        <end position="64"/>
    </location>
</feature>
<keyword evidence="1" id="KW-0812">Transmembrane</keyword>
<feature type="transmembrane region" description="Helical" evidence="1">
    <location>
        <begin position="252"/>
        <end position="270"/>
    </location>
</feature>
<dbReference type="Pfam" id="PF01757">
    <property type="entry name" value="Acyl_transf_3"/>
    <property type="match status" value="1"/>
</dbReference>
<dbReference type="InterPro" id="IPR002656">
    <property type="entry name" value="Acyl_transf_3_dom"/>
</dbReference>
<evidence type="ECO:0000313" key="3">
    <source>
        <dbReference type="EMBL" id="CEN28396.1"/>
    </source>
</evidence>
<feature type="transmembrane region" description="Helical" evidence="1">
    <location>
        <begin position="177"/>
        <end position="195"/>
    </location>
</feature>
<feature type="transmembrane region" description="Helical" evidence="1">
    <location>
        <begin position="84"/>
        <end position="106"/>
    </location>
</feature>
<dbReference type="AlphaFoldDB" id="A0A0D6DY14"/>
<dbReference type="Proteomes" id="UP000033166">
    <property type="component" value="Chromosome I"/>
</dbReference>
<feature type="transmembrane region" description="Helical" evidence="1">
    <location>
        <begin position="201"/>
        <end position="223"/>
    </location>
</feature>
<evidence type="ECO:0000259" key="2">
    <source>
        <dbReference type="Pfam" id="PF01757"/>
    </source>
</evidence>
<feature type="domain" description="Acyltransferase 3" evidence="2">
    <location>
        <begin position="8"/>
        <end position="328"/>
    </location>
</feature>
<sequence>MKNTRENNFNIIRLSAALLVIYVHSFSIFNTTKKEPIVSFLHLGFGLGEFAVTVFFIISGYLITASYIKSETNFQYFKARVLRIYPGLIVVMLLTAFLVGPFLTRLDIKSYFQSIEVYLYPIKGIPLFTATSFLPGLFTENHYPNAVNGSLWTLFWEFLCYIGVAVLGNLKILNKLTVQLMMACVIVTSVILSFFSKDQFIMHSLVIVLPLFLAFFTGMLFYFIKSNIKFEIKWTCIVLISFIILSNENLSFTNLYLLPLAYLVFALSYSKHIRFYHFGSKYDISYGTYIYAFLIQQILYQVTEGSLPFFVNVTLSIVITIPFAFLSYVLIEKPIMKFK</sequence>
<accession>A0A0D6DY14</accession>
<dbReference type="EMBL" id="LN774769">
    <property type="protein sequence ID" value="CEN28396.1"/>
    <property type="molecule type" value="Genomic_DNA"/>
</dbReference>
<dbReference type="HOGENOM" id="CLU_005679_0_1_9"/>
<keyword evidence="1" id="KW-1133">Transmembrane helix</keyword>
<protein>
    <submittedName>
        <fullName evidence="3">O-antigen acetylase WbiA</fullName>
    </submittedName>
</protein>
<dbReference type="GO" id="GO:0016020">
    <property type="term" value="C:membrane"/>
    <property type="evidence" value="ECO:0007669"/>
    <property type="project" value="TreeGrafter"/>
</dbReference>
<dbReference type="KEGG" id="lpk:LACPI_1196"/>
<dbReference type="InterPro" id="IPR050879">
    <property type="entry name" value="Acyltransferase_3"/>
</dbReference>
<gene>
    <name evidence="3" type="primary">wbiA</name>
    <name evidence="3" type="ORF">LACPI_1196</name>
</gene>
<feature type="transmembrane region" description="Helical" evidence="1">
    <location>
        <begin position="12"/>
        <end position="29"/>
    </location>
</feature>
<proteinExistence type="predicted"/>
<feature type="transmembrane region" description="Helical" evidence="1">
    <location>
        <begin position="118"/>
        <end position="138"/>
    </location>
</feature>
<dbReference type="STRING" id="1364.LP2241_30195"/>
<dbReference type="GO" id="GO:0016747">
    <property type="term" value="F:acyltransferase activity, transferring groups other than amino-acyl groups"/>
    <property type="evidence" value="ECO:0007669"/>
    <property type="project" value="InterPro"/>
</dbReference>
<dbReference type="PANTHER" id="PTHR23028">
    <property type="entry name" value="ACETYLTRANSFERASE"/>
    <property type="match status" value="1"/>
</dbReference>
<name>A0A0D6DY14_9LACT</name>
<dbReference type="GO" id="GO:0000271">
    <property type="term" value="P:polysaccharide biosynthetic process"/>
    <property type="evidence" value="ECO:0007669"/>
    <property type="project" value="TreeGrafter"/>
</dbReference>
<keyword evidence="1" id="KW-0472">Membrane</keyword>
<feature type="transmembrane region" description="Helical" evidence="1">
    <location>
        <begin position="150"/>
        <end position="170"/>
    </location>
</feature>
<feature type="transmembrane region" description="Helical" evidence="1">
    <location>
        <begin position="282"/>
        <end position="303"/>
    </location>
</feature>